<dbReference type="Pfam" id="PF00575">
    <property type="entry name" value="S1"/>
    <property type="match status" value="1"/>
</dbReference>
<geneLocation type="plasmid" evidence="3">
    <name>pbo1</name>
</geneLocation>
<proteinExistence type="predicted"/>
<dbReference type="EMBL" id="CP015507">
    <property type="protein sequence ID" value="AND43125.1"/>
    <property type="molecule type" value="Genomic_DNA"/>
</dbReference>
<dbReference type="Proteomes" id="UP000077856">
    <property type="component" value="Plasmid pBO1"/>
</dbReference>
<gene>
    <name evidence="2" type="ORF">A361_28585</name>
</gene>
<sequence>MEELTTKSWKSEEQLDDLARYKRNKEIVKGVVTSVGVIKARVLDADSQEYVNKETEIAYLMLENGVTAYCPAHEFSSHEFRSLNGFAGTMQEFLIDHLDLEQEILLVSIKKADEIKRAKFLSQLEVLEETDQLHEFVFDGTITGFDRRTRRIFVRVNGVDCTMYPDDYSWERGRRIEEQIHRGENIKVKIIRFNKERNTIRVSRRHTMEDPYEKLESLQSRNAIAGKVSGVDAVHGIFIQLDVGLEVKGVKPNYLEEPVVGDVVSCAIRSIDKENRRAKVVITGYPRGKKKRRDVGAFLFE</sequence>
<evidence type="ECO:0000313" key="3">
    <source>
        <dbReference type="Proteomes" id="UP000077856"/>
    </source>
</evidence>
<keyword evidence="2" id="KW-0689">Ribosomal protein</keyword>
<name>A0A169G3I9_9BACI</name>
<dbReference type="eggNOG" id="COG0539">
    <property type="taxonomic scope" value="Bacteria"/>
</dbReference>
<protein>
    <submittedName>
        <fullName evidence="2">Ribosomal protein S1 domain protein</fullName>
    </submittedName>
</protein>
<dbReference type="PROSITE" id="PS50126">
    <property type="entry name" value="S1"/>
    <property type="match status" value="1"/>
</dbReference>
<keyword evidence="2" id="KW-0614">Plasmid</keyword>
<organism evidence="2 3">
    <name type="scientific">Cytobacillus oceanisediminis 2691</name>
    <dbReference type="NCBI Taxonomy" id="1196031"/>
    <lineage>
        <taxon>Bacteria</taxon>
        <taxon>Bacillati</taxon>
        <taxon>Bacillota</taxon>
        <taxon>Bacilli</taxon>
        <taxon>Bacillales</taxon>
        <taxon>Bacillaceae</taxon>
        <taxon>Cytobacillus</taxon>
    </lineage>
</organism>
<feature type="domain" description="S1 motif" evidence="1">
    <location>
        <begin position="135"/>
        <end position="205"/>
    </location>
</feature>
<dbReference type="InterPro" id="IPR003029">
    <property type="entry name" value="S1_domain"/>
</dbReference>
<dbReference type="AlphaFoldDB" id="A0A169G3I9"/>
<dbReference type="GO" id="GO:0003676">
    <property type="term" value="F:nucleic acid binding"/>
    <property type="evidence" value="ECO:0007669"/>
    <property type="project" value="InterPro"/>
</dbReference>
<dbReference type="KEGG" id="bon:A361_28585"/>
<dbReference type="GO" id="GO:0005840">
    <property type="term" value="C:ribosome"/>
    <property type="evidence" value="ECO:0007669"/>
    <property type="project" value="UniProtKB-KW"/>
</dbReference>
<keyword evidence="2" id="KW-0687">Ribonucleoprotein</keyword>
<accession>A0A169G3I9</accession>
<dbReference type="Gene3D" id="2.40.50.140">
    <property type="entry name" value="Nucleic acid-binding proteins"/>
    <property type="match status" value="1"/>
</dbReference>
<dbReference type="SUPFAM" id="SSF50249">
    <property type="entry name" value="Nucleic acid-binding proteins"/>
    <property type="match status" value="1"/>
</dbReference>
<dbReference type="RefSeq" id="WP_009336099.1">
    <property type="nucleotide sequence ID" value="NZ_CP015507.1"/>
</dbReference>
<dbReference type="SMART" id="SM00316">
    <property type="entry name" value="S1"/>
    <property type="match status" value="2"/>
</dbReference>
<evidence type="ECO:0000313" key="2">
    <source>
        <dbReference type="EMBL" id="AND43125.1"/>
    </source>
</evidence>
<dbReference type="InterPro" id="IPR012340">
    <property type="entry name" value="NA-bd_OB-fold"/>
</dbReference>
<reference evidence="2 3" key="1">
    <citation type="submission" date="2016-04" db="EMBL/GenBank/DDBJ databases">
        <title>Complete genome sequence of Bacillus oceanisediminis strain 2691.</title>
        <authorList>
            <person name="Jeong H."/>
            <person name="Kim H.J."/>
            <person name="Lee D.-W."/>
        </authorList>
    </citation>
    <scope>NUCLEOTIDE SEQUENCE [LARGE SCALE GENOMIC DNA]</scope>
    <source>
        <strain evidence="2 3">2691</strain>
        <plasmid evidence="3">pbo1</plasmid>
    </source>
</reference>
<evidence type="ECO:0000259" key="1">
    <source>
        <dbReference type="PROSITE" id="PS50126"/>
    </source>
</evidence>